<sequence>MSLNLVTKIFRLNENDSEFQFRDIYSGLKDESKKSILGSDGNQMIRRKSNTRYETKIPSVEHGGGWDLVRAAGV</sequence>
<accession>A0A8X6M723</accession>
<gene>
    <name evidence="1" type="ORF">NPIL_456431</name>
</gene>
<proteinExistence type="predicted"/>
<dbReference type="EMBL" id="BMAW01041402">
    <property type="protein sequence ID" value="GFS28281.1"/>
    <property type="molecule type" value="Genomic_DNA"/>
</dbReference>
<name>A0A8X6M723_NEPPI</name>
<dbReference type="Proteomes" id="UP000887013">
    <property type="component" value="Unassembled WGS sequence"/>
</dbReference>
<dbReference type="OrthoDB" id="6468206at2759"/>
<evidence type="ECO:0000313" key="1">
    <source>
        <dbReference type="EMBL" id="GFS28281.1"/>
    </source>
</evidence>
<reference evidence="1" key="1">
    <citation type="submission" date="2020-08" db="EMBL/GenBank/DDBJ databases">
        <title>Multicomponent nature underlies the extraordinary mechanical properties of spider dragline silk.</title>
        <authorList>
            <person name="Kono N."/>
            <person name="Nakamura H."/>
            <person name="Mori M."/>
            <person name="Yoshida Y."/>
            <person name="Ohtoshi R."/>
            <person name="Malay A.D."/>
            <person name="Moran D.A.P."/>
            <person name="Tomita M."/>
            <person name="Numata K."/>
            <person name="Arakawa K."/>
        </authorList>
    </citation>
    <scope>NUCLEOTIDE SEQUENCE</scope>
</reference>
<protein>
    <submittedName>
        <fullName evidence="1">Uncharacterized protein</fullName>
    </submittedName>
</protein>
<evidence type="ECO:0000313" key="2">
    <source>
        <dbReference type="Proteomes" id="UP000887013"/>
    </source>
</evidence>
<keyword evidence="2" id="KW-1185">Reference proteome</keyword>
<comment type="caution">
    <text evidence="1">The sequence shown here is derived from an EMBL/GenBank/DDBJ whole genome shotgun (WGS) entry which is preliminary data.</text>
</comment>
<dbReference type="AlphaFoldDB" id="A0A8X6M723"/>
<organism evidence="1 2">
    <name type="scientific">Nephila pilipes</name>
    <name type="common">Giant wood spider</name>
    <name type="synonym">Nephila maculata</name>
    <dbReference type="NCBI Taxonomy" id="299642"/>
    <lineage>
        <taxon>Eukaryota</taxon>
        <taxon>Metazoa</taxon>
        <taxon>Ecdysozoa</taxon>
        <taxon>Arthropoda</taxon>
        <taxon>Chelicerata</taxon>
        <taxon>Arachnida</taxon>
        <taxon>Araneae</taxon>
        <taxon>Araneomorphae</taxon>
        <taxon>Entelegynae</taxon>
        <taxon>Araneoidea</taxon>
        <taxon>Nephilidae</taxon>
        <taxon>Nephila</taxon>
    </lineage>
</organism>